<sequence length="77" mass="8938">MLCQYKDALGIPGQGIHKHFFGIAIADCIMTVLGAWFLSFVFKWPFWYTLIGFFLLGIALHRLYCVETTLDKFLFKN</sequence>
<keyword evidence="1" id="KW-0472">Membrane</keyword>
<dbReference type="EMBL" id="MN740041">
    <property type="protein sequence ID" value="QHT85384.1"/>
    <property type="molecule type" value="Genomic_DNA"/>
</dbReference>
<protein>
    <submittedName>
        <fullName evidence="2">Uncharacterized protein</fullName>
    </submittedName>
</protein>
<feature type="transmembrane region" description="Helical" evidence="1">
    <location>
        <begin position="20"/>
        <end position="40"/>
    </location>
</feature>
<feature type="transmembrane region" description="Helical" evidence="1">
    <location>
        <begin position="46"/>
        <end position="65"/>
    </location>
</feature>
<proteinExistence type="predicted"/>
<keyword evidence="1" id="KW-1133">Transmembrane helix</keyword>
<accession>A0A6C0HXU0</accession>
<dbReference type="AlphaFoldDB" id="A0A6C0HXU0"/>
<evidence type="ECO:0000256" key="1">
    <source>
        <dbReference type="SAM" id="Phobius"/>
    </source>
</evidence>
<evidence type="ECO:0000313" key="2">
    <source>
        <dbReference type="EMBL" id="QHT85384.1"/>
    </source>
</evidence>
<reference evidence="2" key="1">
    <citation type="journal article" date="2020" name="Nature">
        <title>Giant virus diversity and host interactions through global metagenomics.</title>
        <authorList>
            <person name="Schulz F."/>
            <person name="Roux S."/>
            <person name="Paez-Espino D."/>
            <person name="Jungbluth S."/>
            <person name="Walsh D.A."/>
            <person name="Denef V.J."/>
            <person name="McMahon K.D."/>
            <person name="Konstantinidis K.T."/>
            <person name="Eloe-Fadrosh E.A."/>
            <person name="Kyrpides N.C."/>
            <person name="Woyke T."/>
        </authorList>
    </citation>
    <scope>NUCLEOTIDE SEQUENCE</scope>
    <source>
        <strain evidence="2">GVMAG-M-3300023184-17</strain>
    </source>
</reference>
<organism evidence="2">
    <name type="scientific">viral metagenome</name>
    <dbReference type="NCBI Taxonomy" id="1070528"/>
    <lineage>
        <taxon>unclassified sequences</taxon>
        <taxon>metagenomes</taxon>
        <taxon>organismal metagenomes</taxon>
    </lineage>
</organism>
<keyword evidence="1" id="KW-0812">Transmembrane</keyword>
<name>A0A6C0HXU0_9ZZZZ</name>